<sequence>MARPLTEALALILATHLGRLHIIADNAVSIASSTTVAVELPTLTVTTSTSAGIQQSTLVSSITDAESTITSSLHVASTLSNSDALLSNVATTTGGGPIVSLSTTTVIVTASNIGTAPAWTPTRNTSITVEVKPPPTATVLTAPSSSSSSAAAAPGTAMGSLNRAISRISGGILIEVLTVLLGG</sequence>
<accession>A0AA38RHC5</accession>
<evidence type="ECO:0000256" key="1">
    <source>
        <dbReference type="SAM" id="SignalP"/>
    </source>
</evidence>
<keyword evidence="1" id="KW-0732">Signal</keyword>
<dbReference type="AlphaFoldDB" id="A0AA38RHC5"/>
<dbReference type="EMBL" id="JANBVO010000036">
    <property type="protein sequence ID" value="KAJ9137049.1"/>
    <property type="molecule type" value="Genomic_DNA"/>
</dbReference>
<proteinExistence type="predicted"/>
<protein>
    <submittedName>
        <fullName evidence="2">Uncharacterized protein</fullName>
    </submittedName>
</protein>
<keyword evidence="3" id="KW-1185">Reference proteome</keyword>
<gene>
    <name evidence="2" type="ORF">NKR23_g9324</name>
</gene>
<evidence type="ECO:0000313" key="2">
    <source>
        <dbReference type="EMBL" id="KAJ9137049.1"/>
    </source>
</evidence>
<comment type="caution">
    <text evidence="2">The sequence shown here is derived from an EMBL/GenBank/DDBJ whole genome shotgun (WGS) entry which is preliminary data.</text>
</comment>
<dbReference type="Proteomes" id="UP001174694">
    <property type="component" value="Unassembled WGS sequence"/>
</dbReference>
<name>A0AA38RHC5_9PEZI</name>
<feature type="chain" id="PRO_5041345914" evidence="1">
    <location>
        <begin position="21"/>
        <end position="183"/>
    </location>
</feature>
<reference evidence="2" key="1">
    <citation type="submission" date="2022-07" db="EMBL/GenBank/DDBJ databases">
        <title>Fungi with potential for degradation of polypropylene.</title>
        <authorList>
            <person name="Gostincar C."/>
        </authorList>
    </citation>
    <scope>NUCLEOTIDE SEQUENCE</scope>
    <source>
        <strain evidence="2">EXF-13308</strain>
    </source>
</reference>
<organism evidence="2 3">
    <name type="scientific">Pleurostoma richardsiae</name>
    <dbReference type="NCBI Taxonomy" id="41990"/>
    <lineage>
        <taxon>Eukaryota</taxon>
        <taxon>Fungi</taxon>
        <taxon>Dikarya</taxon>
        <taxon>Ascomycota</taxon>
        <taxon>Pezizomycotina</taxon>
        <taxon>Sordariomycetes</taxon>
        <taxon>Sordariomycetidae</taxon>
        <taxon>Calosphaeriales</taxon>
        <taxon>Pleurostomataceae</taxon>
        <taxon>Pleurostoma</taxon>
    </lineage>
</organism>
<evidence type="ECO:0000313" key="3">
    <source>
        <dbReference type="Proteomes" id="UP001174694"/>
    </source>
</evidence>
<feature type="signal peptide" evidence="1">
    <location>
        <begin position="1"/>
        <end position="20"/>
    </location>
</feature>